<evidence type="ECO:0000259" key="2">
    <source>
        <dbReference type="PROSITE" id="PS50157"/>
    </source>
</evidence>
<evidence type="ECO:0000313" key="4">
    <source>
        <dbReference type="Proteomes" id="UP000887013"/>
    </source>
</evidence>
<dbReference type="Proteomes" id="UP000887013">
    <property type="component" value="Unassembled WGS sequence"/>
</dbReference>
<keyword evidence="1" id="KW-0479">Metal-binding</keyword>
<feature type="domain" description="C2H2-type" evidence="2">
    <location>
        <begin position="185"/>
        <end position="213"/>
    </location>
</feature>
<keyword evidence="1" id="KW-0863">Zinc-finger</keyword>
<dbReference type="Pfam" id="PF00096">
    <property type="entry name" value="zf-C2H2"/>
    <property type="match status" value="2"/>
</dbReference>
<dbReference type="GO" id="GO:0008270">
    <property type="term" value="F:zinc ion binding"/>
    <property type="evidence" value="ECO:0007669"/>
    <property type="project" value="UniProtKB-KW"/>
</dbReference>
<accession>A0A8X6PV78</accession>
<protein>
    <recommendedName>
        <fullName evidence="2">C2H2-type domain-containing protein</fullName>
    </recommendedName>
</protein>
<organism evidence="3 4">
    <name type="scientific">Nephila pilipes</name>
    <name type="common">Giant wood spider</name>
    <name type="synonym">Nephila maculata</name>
    <dbReference type="NCBI Taxonomy" id="299642"/>
    <lineage>
        <taxon>Eukaryota</taxon>
        <taxon>Metazoa</taxon>
        <taxon>Ecdysozoa</taxon>
        <taxon>Arthropoda</taxon>
        <taxon>Chelicerata</taxon>
        <taxon>Arachnida</taxon>
        <taxon>Araneae</taxon>
        <taxon>Araneomorphae</taxon>
        <taxon>Entelegynae</taxon>
        <taxon>Araneoidea</taxon>
        <taxon>Nephilidae</taxon>
        <taxon>Nephila</taxon>
    </lineage>
</organism>
<dbReference type="Gene3D" id="3.30.160.60">
    <property type="entry name" value="Classic Zinc Finger"/>
    <property type="match status" value="2"/>
</dbReference>
<dbReference type="InterPro" id="IPR036236">
    <property type="entry name" value="Znf_C2H2_sf"/>
</dbReference>
<comment type="caution">
    <text evidence="3">The sequence shown here is derived from an EMBL/GenBank/DDBJ whole genome shotgun (WGS) entry which is preliminary data.</text>
</comment>
<dbReference type="InterPro" id="IPR013087">
    <property type="entry name" value="Znf_C2H2_type"/>
</dbReference>
<dbReference type="PROSITE" id="PS00028">
    <property type="entry name" value="ZINC_FINGER_C2H2_1"/>
    <property type="match status" value="2"/>
</dbReference>
<name>A0A8X6PV78_NEPPI</name>
<keyword evidence="1" id="KW-0862">Zinc</keyword>
<feature type="domain" description="C2H2-type" evidence="2">
    <location>
        <begin position="233"/>
        <end position="261"/>
    </location>
</feature>
<evidence type="ECO:0000256" key="1">
    <source>
        <dbReference type="PROSITE-ProRule" id="PRU00042"/>
    </source>
</evidence>
<gene>
    <name evidence="3" type="ORF">NPIL_376601</name>
</gene>
<reference evidence="3" key="1">
    <citation type="submission" date="2020-08" db="EMBL/GenBank/DDBJ databases">
        <title>Multicomponent nature underlies the extraordinary mechanical properties of spider dragline silk.</title>
        <authorList>
            <person name="Kono N."/>
            <person name="Nakamura H."/>
            <person name="Mori M."/>
            <person name="Yoshida Y."/>
            <person name="Ohtoshi R."/>
            <person name="Malay A.D."/>
            <person name="Moran D.A.P."/>
            <person name="Tomita M."/>
            <person name="Numata K."/>
            <person name="Arakawa K."/>
        </authorList>
    </citation>
    <scope>NUCLEOTIDE SEQUENCE</scope>
</reference>
<dbReference type="SUPFAM" id="SSF57667">
    <property type="entry name" value="beta-beta-alpha zinc fingers"/>
    <property type="match status" value="1"/>
</dbReference>
<dbReference type="AlphaFoldDB" id="A0A8X6PV78"/>
<dbReference type="PROSITE" id="PS50157">
    <property type="entry name" value="ZINC_FINGER_C2H2_2"/>
    <property type="match status" value="2"/>
</dbReference>
<keyword evidence="4" id="KW-1185">Reference proteome</keyword>
<sequence length="284" mass="31612">MPITYITSFCSTLSQASSPSHTSFLRSSLNICAGSRACRHFSLNICASRHFPPACRFPRSFYIALKARKRLFSEPNTSVSSEGILDFQSNQNLVEAIVCQNSDSVMSCMFECVNHSSVAESDFVMCGDNSNPDSVMNNVVPCSNDFSVSESDFFMNGEGENSNPNSVTSDMVHSTNDKSVGESDFVCPDCFQSFNNKYNLKRHVYKFHNDNTTLIESFKSQCANDGNVAESNFVCPDCLKTFKNRYNLKRHVNKVHSNNTELIESLKIDHLATSVRTAISNLVT</sequence>
<proteinExistence type="predicted"/>
<dbReference type="SMART" id="SM00355">
    <property type="entry name" value="ZnF_C2H2"/>
    <property type="match status" value="2"/>
</dbReference>
<dbReference type="EMBL" id="BMAW01120957">
    <property type="protein sequence ID" value="GFT91593.1"/>
    <property type="molecule type" value="Genomic_DNA"/>
</dbReference>
<evidence type="ECO:0000313" key="3">
    <source>
        <dbReference type="EMBL" id="GFT91593.1"/>
    </source>
</evidence>